<evidence type="ECO:0000313" key="2">
    <source>
        <dbReference type="Proteomes" id="UP001154282"/>
    </source>
</evidence>
<reference evidence="1" key="1">
    <citation type="submission" date="2022-08" db="EMBL/GenBank/DDBJ databases">
        <authorList>
            <person name="Gutierrez-Valencia J."/>
        </authorList>
    </citation>
    <scope>NUCLEOTIDE SEQUENCE</scope>
</reference>
<name>A0AAV0H8C4_9ROSI</name>
<proteinExistence type="predicted"/>
<sequence>MSLMKTKFHYFLQ</sequence>
<dbReference type="Proteomes" id="UP001154282">
    <property type="component" value="Unassembled WGS sequence"/>
</dbReference>
<gene>
    <name evidence="1" type="ORF">LITE_LOCUS3057</name>
</gene>
<dbReference type="EMBL" id="CAMGYJ010000002">
    <property type="protein sequence ID" value="CAI0381238.1"/>
    <property type="molecule type" value="Genomic_DNA"/>
</dbReference>
<organism evidence="1 2">
    <name type="scientific">Linum tenue</name>
    <dbReference type="NCBI Taxonomy" id="586396"/>
    <lineage>
        <taxon>Eukaryota</taxon>
        <taxon>Viridiplantae</taxon>
        <taxon>Streptophyta</taxon>
        <taxon>Embryophyta</taxon>
        <taxon>Tracheophyta</taxon>
        <taxon>Spermatophyta</taxon>
        <taxon>Magnoliopsida</taxon>
        <taxon>eudicotyledons</taxon>
        <taxon>Gunneridae</taxon>
        <taxon>Pentapetalae</taxon>
        <taxon>rosids</taxon>
        <taxon>fabids</taxon>
        <taxon>Malpighiales</taxon>
        <taxon>Linaceae</taxon>
        <taxon>Linum</taxon>
    </lineage>
</organism>
<comment type="caution">
    <text evidence="1">The sequence shown here is derived from an EMBL/GenBank/DDBJ whole genome shotgun (WGS) entry which is preliminary data.</text>
</comment>
<keyword evidence="2" id="KW-1185">Reference proteome</keyword>
<evidence type="ECO:0000313" key="1">
    <source>
        <dbReference type="EMBL" id="CAI0381238.1"/>
    </source>
</evidence>
<accession>A0AAV0H8C4</accession>
<protein>
    <submittedName>
        <fullName evidence="1">Uncharacterized protein</fullName>
    </submittedName>
</protein>